<accession>A0A8X6TVK6</accession>
<feature type="region of interest" description="Disordered" evidence="1">
    <location>
        <begin position="1"/>
        <end position="39"/>
    </location>
</feature>
<gene>
    <name evidence="2" type="ORF">NPIL_60431</name>
</gene>
<comment type="caution">
    <text evidence="2">The sequence shown here is derived from an EMBL/GenBank/DDBJ whole genome shotgun (WGS) entry which is preliminary data.</text>
</comment>
<keyword evidence="3" id="KW-1185">Reference proteome</keyword>
<evidence type="ECO:0000313" key="2">
    <source>
        <dbReference type="EMBL" id="GFT50979.1"/>
    </source>
</evidence>
<dbReference type="EMBL" id="BMAW01016821">
    <property type="protein sequence ID" value="GFT50979.1"/>
    <property type="molecule type" value="Genomic_DNA"/>
</dbReference>
<proteinExistence type="predicted"/>
<evidence type="ECO:0000256" key="1">
    <source>
        <dbReference type="SAM" id="MobiDB-lite"/>
    </source>
</evidence>
<dbReference type="AlphaFoldDB" id="A0A8X6TVK6"/>
<dbReference type="Proteomes" id="UP000887013">
    <property type="component" value="Unassembled WGS sequence"/>
</dbReference>
<sequence>MCKNPAPINDQAGNGIWQSGIERGGHGNSGGRTTRDQQRREEFGIKYFSTKMNLIPRLSRASCGSKSYGRKSKDAILEKRQVLSGLKTNNMVSP</sequence>
<protein>
    <submittedName>
        <fullName evidence="2">Uncharacterized protein</fullName>
    </submittedName>
</protein>
<evidence type="ECO:0000313" key="3">
    <source>
        <dbReference type="Proteomes" id="UP000887013"/>
    </source>
</evidence>
<reference evidence="2" key="1">
    <citation type="submission" date="2020-08" db="EMBL/GenBank/DDBJ databases">
        <title>Multicomponent nature underlies the extraordinary mechanical properties of spider dragline silk.</title>
        <authorList>
            <person name="Kono N."/>
            <person name="Nakamura H."/>
            <person name="Mori M."/>
            <person name="Yoshida Y."/>
            <person name="Ohtoshi R."/>
            <person name="Malay A.D."/>
            <person name="Moran D.A.P."/>
            <person name="Tomita M."/>
            <person name="Numata K."/>
            <person name="Arakawa K."/>
        </authorList>
    </citation>
    <scope>NUCLEOTIDE SEQUENCE</scope>
</reference>
<organism evidence="2 3">
    <name type="scientific">Nephila pilipes</name>
    <name type="common">Giant wood spider</name>
    <name type="synonym">Nephila maculata</name>
    <dbReference type="NCBI Taxonomy" id="299642"/>
    <lineage>
        <taxon>Eukaryota</taxon>
        <taxon>Metazoa</taxon>
        <taxon>Ecdysozoa</taxon>
        <taxon>Arthropoda</taxon>
        <taxon>Chelicerata</taxon>
        <taxon>Arachnida</taxon>
        <taxon>Araneae</taxon>
        <taxon>Araneomorphae</taxon>
        <taxon>Entelegynae</taxon>
        <taxon>Araneoidea</taxon>
        <taxon>Nephilidae</taxon>
        <taxon>Nephila</taxon>
    </lineage>
</organism>
<name>A0A8X6TVK6_NEPPI</name>